<evidence type="ECO:0000313" key="7">
    <source>
        <dbReference type="Proteomes" id="UP000292639"/>
    </source>
</evidence>
<comment type="caution">
    <text evidence="6">The sequence shown here is derived from an EMBL/GenBank/DDBJ whole genome shotgun (WGS) entry which is preliminary data.</text>
</comment>
<accession>A0A4Q9RCI1</accession>
<dbReference type="AlphaFoldDB" id="A0A4Q9RCI1"/>
<keyword evidence="7" id="KW-1185">Reference proteome</keyword>
<comment type="similarity">
    <text evidence="1">Belongs to the Gfa family.</text>
</comment>
<evidence type="ECO:0000256" key="1">
    <source>
        <dbReference type="ARBA" id="ARBA00005495"/>
    </source>
</evidence>
<gene>
    <name evidence="6" type="ORF">DNJ96_04985</name>
</gene>
<dbReference type="Gene3D" id="3.90.1590.10">
    <property type="entry name" value="glutathione-dependent formaldehyde- activating enzyme (gfa)"/>
    <property type="match status" value="1"/>
</dbReference>
<dbReference type="PANTHER" id="PTHR33337:SF40">
    <property type="entry name" value="CENP-V_GFA DOMAIN-CONTAINING PROTEIN-RELATED"/>
    <property type="match status" value="1"/>
</dbReference>
<evidence type="ECO:0000256" key="4">
    <source>
        <dbReference type="ARBA" id="ARBA00023239"/>
    </source>
</evidence>
<keyword evidence="3" id="KW-0862">Zinc</keyword>
<sequence>MFRGTPFADKSTCMPCGVTSGMHWYAGLRLGMAAGVSMHKGSCLCGAVSFRLGAQPKAVSNCHCRMCQKQHGAAFATYASVRRTDLEYLSGEELMVAYNSSANIRRKFCGVCGSNIEWGGSEAFPDWLSIPITLLDTYFDPGNIKDINLASKVCWL</sequence>
<dbReference type="Proteomes" id="UP000292639">
    <property type="component" value="Unassembled WGS sequence"/>
</dbReference>
<dbReference type="PROSITE" id="PS51891">
    <property type="entry name" value="CENP_V_GFA"/>
    <property type="match status" value="1"/>
</dbReference>
<reference evidence="6 7" key="1">
    <citation type="submission" date="2018-06" db="EMBL/GenBank/DDBJ databases">
        <title>Three novel Pseudomonas species isolated from symptomatic oak.</title>
        <authorList>
            <person name="Bueno-Gonzalez V."/>
            <person name="Brady C."/>
        </authorList>
    </citation>
    <scope>NUCLEOTIDE SEQUENCE [LARGE SCALE GENOMIC DNA]</scope>
    <source>
        <strain evidence="6 7">P17C</strain>
    </source>
</reference>
<dbReference type="InterPro" id="IPR006913">
    <property type="entry name" value="CENP-V/GFA"/>
</dbReference>
<dbReference type="PANTHER" id="PTHR33337">
    <property type="entry name" value="GFA DOMAIN-CONTAINING PROTEIN"/>
    <property type="match status" value="1"/>
</dbReference>
<evidence type="ECO:0000256" key="2">
    <source>
        <dbReference type="ARBA" id="ARBA00022723"/>
    </source>
</evidence>
<protein>
    <submittedName>
        <fullName evidence="6">GFA family protein</fullName>
    </submittedName>
</protein>
<keyword evidence="4" id="KW-0456">Lyase</keyword>
<name>A0A4Q9RCI1_9GAMM</name>
<proteinExistence type="inferred from homology"/>
<dbReference type="GO" id="GO:0016846">
    <property type="term" value="F:carbon-sulfur lyase activity"/>
    <property type="evidence" value="ECO:0007669"/>
    <property type="project" value="InterPro"/>
</dbReference>
<dbReference type="GO" id="GO:0046872">
    <property type="term" value="F:metal ion binding"/>
    <property type="evidence" value="ECO:0007669"/>
    <property type="project" value="UniProtKB-KW"/>
</dbReference>
<evidence type="ECO:0000256" key="3">
    <source>
        <dbReference type="ARBA" id="ARBA00022833"/>
    </source>
</evidence>
<dbReference type="Pfam" id="PF04828">
    <property type="entry name" value="GFA"/>
    <property type="match status" value="1"/>
</dbReference>
<evidence type="ECO:0000259" key="5">
    <source>
        <dbReference type="PROSITE" id="PS51891"/>
    </source>
</evidence>
<dbReference type="InterPro" id="IPR011057">
    <property type="entry name" value="Mss4-like_sf"/>
</dbReference>
<organism evidence="6 7">
    <name type="scientific">Stutzerimonas kirkiae</name>
    <dbReference type="NCBI Taxonomy" id="2211392"/>
    <lineage>
        <taxon>Bacteria</taxon>
        <taxon>Pseudomonadati</taxon>
        <taxon>Pseudomonadota</taxon>
        <taxon>Gammaproteobacteria</taxon>
        <taxon>Pseudomonadales</taxon>
        <taxon>Pseudomonadaceae</taxon>
        <taxon>Stutzerimonas</taxon>
    </lineage>
</organism>
<keyword evidence="2" id="KW-0479">Metal-binding</keyword>
<dbReference type="EMBL" id="QJUP01000004">
    <property type="protein sequence ID" value="TBU98595.1"/>
    <property type="molecule type" value="Genomic_DNA"/>
</dbReference>
<dbReference type="SUPFAM" id="SSF51316">
    <property type="entry name" value="Mss4-like"/>
    <property type="match status" value="1"/>
</dbReference>
<feature type="domain" description="CENP-V/GFA" evidence="5">
    <location>
        <begin position="39"/>
        <end position="156"/>
    </location>
</feature>
<evidence type="ECO:0000313" key="6">
    <source>
        <dbReference type="EMBL" id="TBU98595.1"/>
    </source>
</evidence>